<protein>
    <recommendedName>
        <fullName evidence="4">SRPBCC family protein</fullName>
    </recommendedName>
</protein>
<dbReference type="Proteomes" id="UP001241758">
    <property type="component" value="Unassembled WGS sequence"/>
</dbReference>
<sequence length="269" mass="28825">MADLWTEREPGKAWALAAATVVAGGIAALCAPGWFGAAALTAALLGAGYIAFDTLHDGDPVTGVISVVAYLGVLLALATAIGLGSRVFPATLMTGHPLWTRPLLKAPWWLIGVGLAAALIASGAGRGMTKRRRRALAAAHGWQFRESDPELPGTLPLDAGTGARAIRVVKGVRDGMPFAIFDYSNRGTVEIVYAVRALPFDLHPGSLGPYRVQGRWVMRAGVRRVSTRDLLRGLDEVRLFARQLITAAREQRLDELMRQWEAGKSARKP</sequence>
<feature type="transmembrane region" description="Helical" evidence="1">
    <location>
        <begin position="12"/>
        <end position="29"/>
    </location>
</feature>
<keyword evidence="1" id="KW-0472">Membrane</keyword>
<proteinExistence type="predicted"/>
<evidence type="ECO:0000256" key="1">
    <source>
        <dbReference type="SAM" id="Phobius"/>
    </source>
</evidence>
<name>A0ABT6WQ27_9ACTN</name>
<evidence type="ECO:0000313" key="2">
    <source>
        <dbReference type="EMBL" id="MDI6101847.1"/>
    </source>
</evidence>
<organism evidence="2 3">
    <name type="scientific">Actinoplanes sandaracinus</name>
    <dbReference type="NCBI Taxonomy" id="3045177"/>
    <lineage>
        <taxon>Bacteria</taxon>
        <taxon>Bacillati</taxon>
        <taxon>Actinomycetota</taxon>
        <taxon>Actinomycetes</taxon>
        <taxon>Micromonosporales</taxon>
        <taxon>Micromonosporaceae</taxon>
        <taxon>Actinoplanes</taxon>
    </lineage>
</organism>
<gene>
    <name evidence="2" type="ORF">QLQ12_24805</name>
</gene>
<feature type="transmembrane region" description="Helical" evidence="1">
    <location>
        <begin position="64"/>
        <end position="88"/>
    </location>
</feature>
<keyword evidence="3" id="KW-1185">Reference proteome</keyword>
<reference evidence="2 3" key="1">
    <citation type="submission" date="2023-05" db="EMBL/GenBank/DDBJ databases">
        <title>Actinoplanes sp. NEAU-A12 genome sequencing.</title>
        <authorList>
            <person name="Wang Z.-S."/>
        </authorList>
    </citation>
    <scope>NUCLEOTIDE SEQUENCE [LARGE SCALE GENOMIC DNA]</scope>
    <source>
        <strain evidence="2 3">NEAU-A12</strain>
    </source>
</reference>
<keyword evidence="1" id="KW-1133">Transmembrane helix</keyword>
<dbReference type="EMBL" id="JASCTH010000016">
    <property type="protein sequence ID" value="MDI6101847.1"/>
    <property type="molecule type" value="Genomic_DNA"/>
</dbReference>
<dbReference type="RefSeq" id="WP_282762839.1">
    <property type="nucleotide sequence ID" value="NZ_JASCTH010000016.1"/>
</dbReference>
<evidence type="ECO:0000313" key="3">
    <source>
        <dbReference type="Proteomes" id="UP001241758"/>
    </source>
</evidence>
<comment type="caution">
    <text evidence="2">The sequence shown here is derived from an EMBL/GenBank/DDBJ whole genome shotgun (WGS) entry which is preliminary data.</text>
</comment>
<evidence type="ECO:0008006" key="4">
    <source>
        <dbReference type="Google" id="ProtNLM"/>
    </source>
</evidence>
<feature type="transmembrane region" description="Helical" evidence="1">
    <location>
        <begin position="35"/>
        <end position="52"/>
    </location>
</feature>
<accession>A0ABT6WQ27</accession>
<keyword evidence="1" id="KW-0812">Transmembrane</keyword>
<feature type="transmembrane region" description="Helical" evidence="1">
    <location>
        <begin position="108"/>
        <end position="125"/>
    </location>
</feature>